<dbReference type="PANTHER" id="PTHR12221">
    <property type="entry name" value="PESCADILLO - RELATED"/>
    <property type="match status" value="1"/>
</dbReference>
<evidence type="ECO:0000313" key="3">
    <source>
        <dbReference type="EnsemblPlants" id="KEH25419"/>
    </source>
</evidence>
<name>A0A072U6Q3_MEDTR</name>
<evidence type="ECO:0000256" key="1">
    <source>
        <dbReference type="ARBA" id="ARBA00004123"/>
    </source>
</evidence>
<keyword evidence="4" id="KW-1185">Reference proteome</keyword>
<dbReference type="ExpressionAtlas" id="A0A072U6Q3">
    <property type="expression patterns" value="differential"/>
</dbReference>
<dbReference type="STRING" id="3880.A0A072U6Q3"/>
<dbReference type="GO" id="GO:0042254">
    <property type="term" value="P:ribosome biogenesis"/>
    <property type="evidence" value="ECO:0007669"/>
    <property type="project" value="InterPro"/>
</dbReference>
<reference evidence="2 4" key="1">
    <citation type="journal article" date="2011" name="Nature">
        <title>The Medicago genome provides insight into the evolution of rhizobial symbioses.</title>
        <authorList>
            <person name="Young N.D."/>
            <person name="Debelle F."/>
            <person name="Oldroyd G.E."/>
            <person name="Geurts R."/>
            <person name="Cannon S.B."/>
            <person name="Udvardi M.K."/>
            <person name="Benedito V.A."/>
            <person name="Mayer K.F."/>
            <person name="Gouzy J."/>
            <person name="Schoof H."/>
            <person name="Van de Peer Y."/>
            <person name="Proost S."/>
            <person name="Cook D.R."/>
            <person name="Meyers B.C."/>
            <person name="Spannagl M."/>
            <person name="Cheung F."/>
            <person name="De Mita S."/>
            <person name="Krishnakumar V."/>
            <person name="Gundlach H."/>
            <person name="Zhou S."/>
            <person name="Mudge J."/>
            <person name="Bharti A.K."/>
            <person name="Murray J.D."/>
            <person name="Naoumkina M.A."/>
            <person name="Rosen B."/>
            <person name="Silverstein K.A."/>
            <person name="Tang H."/>
            <person name="Rombauts S."/>
            <person name="Zhao P.X."/>
            <person name="Zhou P."/>
            <person name="Barbe V."/>
            <person name="Bardou P."/>
            <person name="Bechner M."/>
            <person name="Bellec A."/>
            <person name="Berger A."/>
            <person name="Berges H."/>
            <person name="Bidwell S."/>
            <person name="Bisseling T."/>
            <person name="Choisne N."/>
            <person name="Couloux A."/>
            <person name="Denny R."/>
            <person name="Deshpande S."/>
            <person name="Dai X."/>
            <person name="Doyle J.J."/>
            <person name="Dudez A.M."/>
            <person name="Farmer A.D."/>
            <person name="Fouteau S."/>
            <person name="Franken C."/>
            <person name="Gibelin C."/>
            <person name="Gish J."/>
            <person name="Goldstein S."/>
            <person name="Gonzalez A.J."/>
            <person name="Green P.J."/>
            <person name="Hallab A."/>
            <person name="Hartog M."/>
            <person name="Hua A."/>
            <person name="Humphray S.J."/>
            <person name="Jeong D.H."/>
            <person name="Jing Y."/>
            <person name="Jocker A."/>
            <person name="Kenton S.M."/>
            <person name="Kim D.J."/>
            <person name="Klee K."/>
            <person name="Lai H."/>
            <person name="Lang C."/>
            <person name="Lin S."/>
            <person name="Macmil S.L."/>
            <person name="Magdelenat G."/>
            <person name="Matthews L."/>
            <person name="McCorrison J."/>
            <person name="Monaghan E.L."/>
            <person name="Mun J.H."/>
            <person name="Najar F.Z."/>
            <person name="Nicholson C."/>
            <person name="Noirot C."/>
            <person name="O'Bleness M."/>
            <person name="Paule C.R."/>
            <person name="Poulain J."/>
            <person name="Prion F."/>
            <person name="Qin B."/>
            <person name="Qu C."/>
            <person name="Retzel E.F."/>
            <person name="Riddle C."/>
            <person name="Sallet E."/>
            <person name="Samain S."/>
            <person name="Samson N."/>
            <person name="Sanders I."/>
            <person name="Saurat O."/>
            <person name="Scarpelli C."/>
            <person name="Schiex T."/>
            <person name="Segurens B."/>
            <person name="Severin A.J."/>
            <person name="Sherrier D.J."/>
            <person name="Shi R."/>
            <person name="Sims S."/>
            <person name="Singer S.R."/>
            <person name="Sinharoy S."/>
            <person name="Sterck L."/>
            <person name="Viollet A."/>
            <person name="Wang B.B."/>
            <person name="Wang K."/>
            <person name="Wang M."/>
            <person name="Wang X."/>
            <person name="Warfsmann J."/>
            <person name="Weissenbach J."/>
            <person name="White D.D."/>
            <person name="White J.D."/>
            <person name="Wiley G.B."/>
            <person name="Wincker P."/>
            <person name="Xing Y."/>
            <person name="Yang L."/>
            <person name="Yao Z."/>
            <person name="Ying F."/>
            <person name="Zhai J."/>
            <person name="Zhou L."/>
            <person name="Zuber A."/>
            <person name="Denarie J."/>
            <person name="Dixon R.A."/>
            <person name="May G.D."/>
            <person name="Schwartz D.C."/>
            <person name="Rogers J."/>
            <person name="Quetier F."/>
            <person name="Town C.D."/>
            <person name="Roe B.A."/>
        </authorList>
    </citation>
    <scope>NUCLEOTIDE SEQUENCE [LARGE SCALE GENOMIC DNA]</scope>
    <source>
        <strain evidence="2">A17</strain>
        <strain evidence="3 4">cv. Jemalong A17</strain>
    </source>
</reference>
<dbReference type="Proteomes" id="UP000002051">
    <property type="component" value="Chromosome 6"/>
</dbReference>
<evidence type="ECO:0000313" key="4">
    <source>
        <dbReference type="Proteomes" id="UP000002051"/>
    </source>
</evidence>
<dbReference type="PANTHER" id="PTHR12221:SF6">
    <property type="entry name" value="PESCADILLO HOMOLOG"/>
    <property type="match status" value="1"/>
</dbReference>
<protein>
    <submittedName>
        <fullName evidence="2">Pescadillo amino-terminal protein</fullName>
    </submittedName>
</protein>
<accession>A0A072U6Q3</accession>
<organism evidence="2 4">
    <name type="scientific">Medicago truncatula</name>
    <name type="common">Barrel medic</name>
    <name type="synonym">Medicago tribuloides</name>
    <dbReference type="NCBI Taxonomy" id="3880"/>
    <lineage>
        <taxon>Eukaryota</taxon>
        <taxon>Viridiplantae</taxon>
        <taxon>Streptophyta</taxon>
        <taxon>Embryophyta</taxon>
        <taxon>Tracheophyta</taxon>
        <taxon>Spermatophyta</taxon>
        <taxon>Magnoliopsida</taxon>
        <taxon>eudicotyledons</taxon>
        <taxon>Gunneridae</taxon>
        <taxon>Pentapetalae</taxon>
        <taxon>rosids</taxon>
        <taxon>fabids</taxon>
        <taxon>Fabales</taxon>
        <taxon>Fabaceae</taxon>
        <taxon>Papilionoideae</taxon>
        <taxon>50 kb inversion clade</taxon>
        <taxon>NPAAA clade</taxon>
        <taxon>Hologalegina</taxon>
        <taxon>IRL clade</taxon>
        <taxon>Trifolieae</taxon>
        <taxon>Medicago</taxon>
    </lineage>
</organism>
<reference evidence="3" key="3">
    <citation type="submission" date="2015-04" db="UniProtKB">
        <authorList>
            <consortium name="EnsemblPlants"/>
        </authorList>
    </citation>
    <scope>IDENTIFICATION</scope>
    <source>
        <strain evidence="3">cv. Jemalong A17</strain>
    </source>
</reference>
<comment type="subcellular location">
    <subcellularLocation>
        <location evidence="1">Nucleus</location>
    </subcellularLocation>
</comment>
<reference evidence="2 4" key="2">
    <citation type="journal article" date="2014" name="BMC Genomics">
        <title>An improved genome release (version Mt4.0) for the model legume Medicago truncatula.</title>
        <authorList>
            <person name="Tang H."/>
            <person name="Krishnakumar V."/>
            <person name="Bidwell S."/>
            <person name="Rosen B."/>
            <person name="Chan A."/>
            <person name="Zhou S."/>
            <person name="Gentzbittel L."/>
            <person name="Childs K.L."/>
            <person name="Yandell M."/>
            <person name="Gundlach H."/>
            <person name="Mayer K.F."/>
            <person name="Schwartz D.C."/>
            <person name="Town C.D."/>
        </authorList>
    </citation>
    <scope>GENOME REANNOTATION</scope>
    <source>
        <strain evidence="2">A17</strain>
        <strain evidence="3 4">cv. Jemalong A17</strain>
    </source>
</reference>
<evidence type="ECO:0000313" key="2">
    <source>
        <dbReference type="EMBL" id="KEH25419.1"/>
    </source>
</evidence>
<dbReference type="EnsemblPlants" id="KEH25419">
    <property type="protein sequence ID" value="KEH25419"/>
    <property type="gene ID" value="MTR_6g022610"/>
</dbReference>
<dbReference type="HOGENOM" id="CLU_1780215_0_0_1"/>
<dbReference type="InterPro" id="IPR010613">
    <property type="entry name" value="PES"/>
</dbReference>
<dbReference type="AlphaFoldDB" id="A0A072U6Q3"/>
<dbReference type="Pfam" id="PF06732">
    <property type="entry name" value="Pescadillo_N"/>
    <property type="match status" value="1"/>
</dbReference>
<proteinExistence type="predicted"/>
<dbReference type="EMBL" id="CM001222">
    <property type="protein sequence ID" value="KEH25419.1"/>
    <property type="molecule type" value="Genomic_DNA"/>
</dbReference>
<dbReference type="GO" id="GO:0005730">
    <property type="term" value="C:nucleolus"/>
    <property type="evidence" value="ECO:0007669"/>
    <property type="project" value="InterPro"/>
</dbReference>
<sequence>MVHLFAALPASESKNIDVELGLTITWLTPHLLQQVVSDDVDIPTMLIFLQFYEFVNFRLYHSINLEYPPRLDTRLEAFAADLYALSRYANVTKPSGLIFEASQLDDSKQVEYKRKGTDGENEKSELRLSQLHHQLLSNFISCFFSN</sequence>
<gene>
    <name evidence="3" type="primary">25495697</name>
    <name evidence="2" type="ordered locus">MTR_6g022610</name>
</gene>